<dbReference type="Gene3D" id="3.10.580.10">
    <property type="entry name" value="CBS-domain"/>
    <property type="match status" value="1"/>
</dbReference>
<dbReference type="InterPro" id="IPR036318">
    <property type="entry name" value="FAD-bd_PCMH-like_sf"/>
</dbReference>
<dbReference type="InterPro" id="IPR054115">
    <property type="entry name" value="CorC_N"/>
</dbReference>
<evidence type="ECO:0000256" key="2">
    <source>
        <dbReference type="ARBA" id="ARBA00022448"/>
    </source>
</evidence>
<evidence type="ECO:0000256" key="6">
    <source>
        <dbReference type="ARBA" id="ARBA00023285"/>
    </source>
</evidence>
<dbReference type="InterPro" id="IPR044751">
    <property type="entry name" value="Ion_transp-like_CBS"/>
</dbReference>
<dbReference type="OrthoDB" id="9797674at2"/>
<dbReference type="Pfam" id="PF03471">
    <property type="entry name" value="CorC_HlyC"/>
    <property type="match status" value="1"/>
</dbReference>
<dbReference type="FunFam" id="3.10.580.10:FF:000002">
    <property type="entry name" value="Magnesium/cobalt efflux protein CorC"/>
    <property type="match status" value="1"/>
</dbReference>
<dbReference type="PANTHER" id="PTHR22777:SF27">
    <property type="entry name" value="MAGNESIUM AND COBALT EFFLUX PROTEIN CORC"/>
    <property type="match status" value="1"/>
</dbReference>
<dbReference type="SUPFAM" id="SSF54631">
    <property type="entry name" value="CBS-domain pair"/>
    <property type="match status" value="1"/>
</dbReference>
<feature type="domain" description="CBS" evidence="10">
    <location>
        <begin position="63"/>
        <end position="122"/>
    </location>
</feature>
<keyword evidence="3" id="KW-0677">Repeat</keyword>
<dbReference type="AlphaFoldDB" id="A0A917JNC6"/>
<evidence type="ECO:0000256" key="1">
    <source>
        <dbReference type="ARBA" id="ARBA00006337"/>
    </source>
</evidence>
<dbReference type="Gene3D" id="3.30.465.10">
    <property type="match status" value="1"/>
</dbReference>
<evidence type="ECO:0000313" key="11">
    <source>
        <dbReference type="EMBL" id="GGI75314.1"/>
    </source>
</evidence>
<sequence length="276" mass="31629">MTKEEDTNWFNRLKQFLQVEPQNKEQLINLLRDAQIRSLIDAETLAMIEGVIIFTQMKVRDIMLPKQQMTCVPQDAELPEIIAIVSQSGHSRFPVTGDSKDEVVGILHAKDLLRFQGQSDPEFDLFDIAREVTFVPESKSLNSLLSEFRSNRNHMAIVVDEYGSVAGFVTIEDIIEQIVGDIEDEFDIDEEAYIKSHGNHRYIVKAHTPIEEFNEHMNAEFSADNYDTIGGILMANFGYLPKRGETILIDKFEFKILNADARRIKLVECMDQRSKT</sequence>
<evidence type="ECO:0000313" key="12">
    <source>
        <dbReference type="Proteomes" id="UP000630149"/>
    </source>
</evidence>
<keyword evidence="5 9" id="KW-0129">CBS domain</keyword>
<dbReference type="SMART" id="SM00116">
    <property type="entry name" value="CBS"/>
    <property type="match status" value="2"/>
</dbReference>
<reference evidence="11" key="1">
    <citation type="journal article" date="2014" name="Int. J. Syst. Evol. Microbiol.">
        <title>Complete genome sequence of Corynebacterium casei LMG S-19264T (=DSM 44701T), isolated from a smear-ripened cheese.</title>
        <authorList>
            <consortium name="US DOE Joint Genome Institute (JGI-PGF)"/>
            <person name="Walter F."/>
            <person name="Albersmeier A."/>
            <person name="Kalinowski J."/>
            <person name="Ruckert C."/>
        </authorList>
    </citation>
    <scope>NUCLEOTIDE SEQUENCE</scope>
    <source>
        <strain evidence="11">JCM 13919</strain>
    </source>
</reference>
<dbReference type="SUPFAM" id="SSF56176">
    <property type="entry name" value="FAD-binding/transporter-associated domain-like"/>
    <property type="match status" value="1"/>
</dbReference>
<evidence type="ECO:0000256" key="7">
    <source>
        <dbReference type="ARBA" id="ARBA00037273"/>
    </source>
</evidence>
<dbReference type="InterPro" id="IPR016169">
    <property type="entry name" value="FAD-bd_PCMH_sub2"/>
</dbReference>
<keyword evidence="2" id="KW-0813">Transport</keyword>
<dbReference type="GO" id="GO:0005886">
    <property type="term" value="C:plasma membrane"/>
    <property type="evidence" value="ECO:0007669"/>
    <property type="project" value="TreeGrafter"/>
</dbReference>
<dbReference type="CDD" id="cd04590">
    <property type="entry name" value="CBS_pair_CorC_HlyC_assoc"/>
    <property type="match status" value="1"/>
</dbReference>
<name>A0A917JNC6_9GAMM</name>
<evidence type="ECO:0000256" key="4">
    <source>
        <dbReference type="ARBA" id="ARBA00022842"/>
    </source>
</evidence>
<dbReference type="SMART" id="SM01091">
    <property type="entry name" value="CorC_HlyC"/>
    <property type="match status" value="1"/>
</dbReference>
<dbReference type="PROSITE" id="PS51371">
    <property type="entry name" value="CBS"/>
    <property type="match status" value="2"/>
</dbReference>
<dbReference type="Pfam" id="PF00571">
    <property type="entry name" value="CBS"/>
    <property type="match status" value="2"/>
</dbReference>
<dbReference type="InterPro" id="IPR000644">
    <property type="entry name" value="CBS_dom"/>
</dbReference>
<accession>A0A917JNC6</accession>
<comment type="function">
    <text evidence="7">Plays a role in the transport of magnesium and cobalt ions.</text>
</comment>
<reference evidence="11" key="2">
    <citation type="submission" date="2020-09" db="EMBL/GenBank/DDBJ databases">
        <authorList>
            <person name="Sun Q."/>
            <person name="Ohkuma M."/>
        </authorList>
    </citation>
    <scope>NUCLEOTIDE SEQUENCE</scope>
    <source>
        <strain evidence="11">JCM 13919</strain>
    </source>
</reference>
<feature type="domain" description="CBS" evidence="10">
    <location>
        <begin position="128"/>
        <end position="185"/>
    </location>
</feature>
<organism evidence="11 12">
    <name type="scientific">Legionella impletisoli</name>
    <dbReference type="NCBI Taxonomy" id="343510"/>
    <lineage>
        <taxon>Bacteria</taxon>
        <taxon>Pseudomonadati</taxon>
        <taxon>Pseudomonadota</taxon>
        <taxon>Gammaproteobacteria</taxon>
        <taxon>Legionellales</taxon>
        <taxon>Legionellaceae</taxon>
        <taxon>Legionella</taxon>
    </lineage>
</organism>
<dbReference type="RefSeq" id="WP_131775268.1">
    <property type="nucleotide sequence ID" value="NZ_BMOB01000001.1"/>
</dbReference>
<keyword evidence="12" id="KW-1185">Reference proteome</keyword>
<evidence type="ECO:0000256" key="8">
    <source>
        <dbReference type="ARBA" id="ARBA00040729"/>
    </source>
</evidence>
<dbReference type="PANTHER" id="PTHR22777">
    <property type="entry name" value="HEMOLYSIN-RELATED"/>
    <property type="match status" value="1"/>
</dbReference>
<dbReference type="Pfam" id="PF21917">
    <property type="entry name" value="NMB0537_N"/>
    <property type="match status" value="1"/>
</dbReference>
<comment type="similarity">
    <text evidence="1">Belongs to the UPF0053 family.</text>
</comment>
<evidence type="ECO:0000256" key="9">
    <source>
        <dbReference type="PROSITE-ProRule" id="PRU00703"/>
    </source>
</evidence>
<dbReference type="Proteomes" id="UP000630149">
    <property type="component" value="Unassembled WGS sequence"/>
</dbReference>
<dbReference type="EMBL" id="BMOB01000001">
    <property type="protein sequence ID" value="GGI75314.1"/>
    <property type="molecule type" value="Genomic_DNA"/>
</dbReference>
<comment type="caution">
    <text evidence="11">The sequence shown here is derived from an EMBL/GenBank/DDBJ whole genome shotgun (WGS) entry which is preliminary data.</text>
</comment>
<evidence type="ECO:0000256" key="5">
    <source>
        <dbReference type="ARBA" id="ARBA00023122"/>
    </source>
</evidence>
<gene>
    <name evidence="11" type="ORF">GCM10007966_00130</name>
</gene>
<keyword evidence="6" id="KW-0170">Cobalt</keyword>
<dbReference type="InterPro" id="IPR046342">
    <property type="entry name" value="CBS_dom_sf"/>
</dbReference>
<keyword evidence="4" id="KW-0460">Magnesium</keyword>
<evidence type="ECO:0000259" key="10">
    <source>
        <dbReference type="PROSITE" id="PS51371"/>
    </source>
</evidence>
<protein>
    <recommendedName>
        <fullName evidence="8">Magnesium and cobalt efflux protein CorC</fullName>
    </recommendedName>
</protein>
<proteinExistence type="inferred from homology"/>
<evidence type="ECO:0000256" key="3">
    <source>
        <dbReference type="ARBA" id="ARBA00022737"/>
    </source>
</evidence>
<dbReference type="InterPro" id="IPR005170">
    <property type="entry name" value="Transptr-assoc_dom"/>
</dbReference>
<dbReference type="GO" id="GO:0050660">
    <property type="term" value="F:flavin adenine dinucleotide binding"/>
    <property type="evidence" value="ECO:0007669"/>
    <property type="project" value="InterPro"/>
</dbReference>